<dbReference type="Gene3D" id="2.170.16.10">
    <property type="entry name" value="Hedgehog/Intein (Hint) domain"/>
    <property type="match status" value="1"/>
</dbReference>
<dbReference type="OrthoDB" id="6305173at2"/>
<gene>
    <name evidence="3" type="ORF">E4Z66_01880</name>
</gene>
<evidence type="ECO:0000313" key="3">
    <source>
        <dbReference type="EMBL" id="THH38344.1"/>
    </source>
</evidence>
<dbReference type="Pfam" id="PF17963">
    <property type="entry name" value="Big_9"/>
    <property type="match status" value="1"/>
</dbReference>
<dbReference type="Pfam" id="PF13403">
    <property type="entry name" value="Hint_2"/>
    <property type="match status" value="1"/>
</dbReference>
<reference evidence="3 4" key="1">
    <citation type="submission" date="2019-04" db="EMBL/GenBank/DDBJ databases">
        <title>Shimia ponticola sp. nov., isolated from seawater.</title>
        <authorList>
            <person name="Kim Y.-O."/>
            <person name="Yoon J.-H."/>
        </authorList>
    </citation>
    <scope>NUCLEOTIDE SEQUENCE [LARGE SCALE GENOMIC DNA]</scope>
    <source>
        <strain evidence="3 4">MYP11</strain>
    </source>
</reference>
<evidence type="ECO:0000259" key="2">
    <source>
        <dbReference type="Pfam" id="PF13403"/>
    </source>
</evidence>
<comment type="caution">
    <text evidence="3">The sequence shown here is derived from an EMBL/GenBank/DDBJ whole genome shotgun (WGS) entry which is preliminary data.</text>
</comment>
<dbReference type="RefSeq" id="WP_136461237.1">
    <property type="nucleotide sequence ID" value="NZ_SRKY01000001.1"/>
</dbReference>
<feature type="domain" description="Hedgehog/Intein (Hint)" evidence="2">
    <location>
        <begin position="336"/>
        <end position="474"/>
    </location>
</feature>
<protein>
    <submittedName>
        <fullName evidence="3">Hint domain-containing protein</fullName>
    </submittedName>
</protein>
<dbReference type="InterPro" id="IPR036844">
    <property type="entry name" value="Hint_dom_sf"/>
</dbReference>
<dbReference type="InterPro" id="IPR028992">
    <property type="entry name" value="Hedgehog/Intein_dom"/>
</dbReference>
<proteinExistence type="predicted"/>
<organism evidence="3 4">
    <name type="scientific">Aliishimia ponticola</name>
    <dbReference type="NCBI Taxonomy" id="2499833"/>
    <lineage>
        <taxon>Bacteria</taxon>
        <taxon>Pseudomonadati</taxon>
        <taxon>Pseudomonadota</taxon>
        <taxon>Alphaproteobacteria</taxon>
        <taxon>Rhodobacterales</taxon>
        <taxon>Paracoccaceae</taxon>
        <taxon>Aliishimia</taxon>
    </lineage>
</organism>
<dbReference type="InterPro" id="IPR049804">
    <property type="entry name" value="Choice_anch_L"/>
</dbReference>
<dbReference type="NCBIfam" id="NF038133">
    <property type="entry name" value="choice_anch_L"/>
    <property type="match status" value="1"/>
</dbReference>
<sequence>MPNATELPIDATATELEMANEIFGGGVIVNAAQYFGDAQSSGIYTNGDAISPDATPGDSGVILSTGHVADFTNSDGTTNTNTSTNTGTNTNGIDRDSDFDAIAGRASYDAAFMEIDFTPDGDFITIDFVIASEEYPEFISSNYLDVVGVWVNGVEAEVSIGDGSASVGNINGAETPNLYNDNTSDAYNTEMDGFTITLTFVAPVNNGVPNTLKIGVADVQDSGYDTNLLIAGGSVQSTVVLQDDEITFGHNDEKTLDVLANDSSSAGTLSVTHINGTPVSAGDTVVLPTGQEITLNPDGTFQILGDDDAETVYFTYTAEDTSGNAASGLVEIVQVPCFTAGCRVDTPDGPMLVEDIRPGQIVLTRDNGPMPVRWAGTSRVKAEGKHRPVRIAAGSFGAQRDITVSPNHRILVCDIWAELLFGAPEVLVKAKDLVNHRTVCWADDLAEVTYVHLLLDSHQTLFSDGLISESYQPGQQTLDAFDAETQAEIFALFPALATDPDGYGAANRPTLRSRDVAPLRAALAG</sequence>
<keyword evidence="4" id="KW-1185">Reference proteome</keyword>
<dbReference type="SUPFAM" id="SSF51294">
    <property type="entry name" value="Hedgehog/intein (Hint) domain"/>
    <property type="match status" value="1"/>
</dbReference>
<evidence type="ECO:0000256" key="1">
    <source>
        <dbReference type="SAM" id="MobiDB-lite"/>
    </source>
</evidence>
<name>A0A4S4NFI4_9RHOB</name>
<evidence type="ECO:0000313" key="4">
    <source>
        <dbReference type="Proteomes" id="UP000306602"/>
    </source>
</evidence>
<feature type="region of interest" description="Disordered" evidence="1">
    <location>
        <begin position="73"/>
        <end position="92"/>
    </location>
</feature>
<dbReference type="EMBL" id="SRKY01000001">
    <property type="protein sequence ID" value="THH38344.1"/>
    <property type="molecule type" value="Genomic_DNA"/>
</dbReference>
<dbReference type="Proteomes" id="UP000306602">
    <property type="component" value="Unassembled WGS sequence"/>
</dbReference>
<dbReference type="AlphaFoldDB" id="A0A4S4NFI4"/>
<accession>A0A4S4NFI4</accession>